<dbReference type="Gene3D" id="3.30.710.10">
    <property type="entry name" value="Potassium Channel Kv1.1, Chain A"/>
    <property type="match status" value="1"/>
</dbReference>
<dbReference type="CDD" id="cd18186">
    <property type="entry name" value="BTB_POZ_ZBTB_KLHL-like"/>
    <property type="match status" value="1"/>
</dbReference>
<dbReference type="Pfam" id="PF00651">
    <property type="entry name" value="BTB"/>
    <property type="match status" value="1"/>
</dbReference>
<evidence type="ECO:0008006" key="7">
    <source>
        <dbReference type="Google" id="ProtNLM"/>
    </source>
</evidence>
<reference evidence="6" key="1">
    <citation type="submission" date="2017-10" db="EMBL/GenBank/DDBJ databases">
        <title>Rapid genome shrinkage in a self-fertile nematode reveals novel sperm competition proteins.</title>
        <authorList>
            <person name="Yin D."/>
            <person name="Schwarz E.M."/>
            <person name="Thomas C.G."/>
            <person name="Felde R.L."/>
            <person name="Korf I.F."/>
            <person name="Cutter A.D."/>
            <person name="Schartner C.M."/>
            <person name="Ralston E.J."/>
            <person name="Meyer B.J."/>
            <person name="Haag E.S."/>
        </authorList>
    </citation>
    <scope>NUCLEOTIDE SEQUENCE [LARGE SCALE GENOMIC DNA]</scope>
    <source>
        <strain evidence="6">JU1422</strain>
    </source>
</reference>
<evidence type="ECO:0000259" key="4">
    <source>
        <dbReference type="PROSITE" id="PS50144"/>
    </source>
</evidence>
<dbReference type="PANTHER" id="PTHR22743">
    <property type="entry name" value="MEPRIN/TRAF-LIKE MATH FAMILY-C.ELEGANS"/>
    <property type="match status" value="1"/>
</dbReference>
<dbReference type="InterPro" id="IPR000210">
    <property type="entry name" value="BTB/POZ_dom"/>
</dbReference>
<name>A0A2G5VB35_9PELO</name>
<dbReference type="Gene3D" id="2.60.210.10">
    <property type="entry name" value="Apoptosis, Tumor Necrosis Factor Receptor Associated Protein 2, Chain A"/>
    <property type="match status" value="1"/>
</dbReference>
<dbReference type="SUPFAM" id="SSF49599">
    <property type="entry name" value="TRAF domain-like"/>
    <property type="match status" value="1"/>
</dbReference>
<dbReference type="InterPro" id="IPR002083">
    <property type="entry name" value="MATH/TRAF_dom"/>
</dbReference>
<dbReference type="Pfam" id="PF00917">
    <property type="entry name" value="MATH"/>
    <property type="match status" value="1"/>
</dbReference>
<keyword evidence="1" id="KW-0175">Coiled coil</keyword>
<organism evidence="5 6">
    <name type="scientific">Caenorhabditis nigoni</name>
    <dbReference type="NCBI Taxonomy" id="1611254"/>
    <lineage>
        <taxon>Eukaryota</taxon>
        <taxon>Metazoa</taxon>
        <taxon>Ecdysozoa</taxon>
        <taxon>Nematoda</taxon>
        <taxon>Chromadorea</taxon>
        <taxon>Rhabditida</taxon>
        <taxon>Rhabditina</taxon>
        <taxon>Rhabditomorpha</taxon>
        <taxon>Rhabditoidea</taxon>
        <taxon>Rhabditidae</taxon>
        <taxon>Peloderinae</taxon>
        <taxon>Caenorhabditis</taxon>
    </lineage>
</organism>
<feature type="domain" description="MATH" evidence="4">
    <location>
        <begin position="87"/>
        <end position="203"/>
    </location>
</feature>
<dbReference type="PROSITE" id="PS50097">
    <property type="entry name" value="BTB"/>
    <property type="match status" value="1"/>
</dbReference>
<dbReference type="PROSITE" id="PS50144">
    <property type="entry name" value="MATH"/>
    <property type="match status" value="1"/>
</dbReference>
<proteinExistence type="predicted"/>
<feature type="domain" description="BTB" evidence="3">
    <location>
        <begin position="227"/>
        <end position="286"/>
    </location>
</feature>
<keyword evidence="2" id="KW-0812">Transmembrane</keyword>
<keyword evidence="2" id="KW-1133">Transmembrane helix</keyword>
<evidence type="ECO:0000313" key="6">
    <source>
        <dbReference type="Proteomes" id="UP000230233"/>
    </source>
</evidence>
<dbReference type="SUPFAM" id="SSF54695">
    <property type="entry name" value="POZ domain"/>
    <property type="match status" value="1"/>
</dbReference>
<evidence type="ECO:0000259" key="3">
    <source>
        <dbReference type="PROSITE" id="PS50097"/>
    </source>
</evidence>
<dbReference type="InterPro" id="IPR008974">
    <property type="entry name" value="TRAF-like"/>
</dbReference>
<feature type="transmembrane region" description="Helical" evidence="2">
    <location>
        <begin position="375"/>
        <end position="396"/>
    </location>
</feature>
<accession>A0A2G5VB35</accession>
<dbReference type="InterPro" id="IPR011333">
    <property type="entry name" value="SKP1/BTB/POZ_sf"/>
</dbReference>
<comment type="caution">
    <text evidence="5">The sequence shown here is derived from an EMBL/GenBank/DDBJ whole genome shotgun (WGS) entry which is preliminary data.</text>
</comment>
<dbReference type="InterPro" id="IPR052664">
    <property type="entry name" value="BTB-MATH_domain_protein"/>
</dbReference>
<dbReference type="Proteomes" id="UP000230233">
    <property type="component" value="Chromosome II"/>
</dbReference>
<gene>
    <name evidence="5" type="primary">Cnig_chr_II.g7693</name>
    <name evidence="5" type="ORF">B9Z55_007693</name>
</gene>
<dbReference type="PANTHER" id="PTHR22743:SF165">
    <property type="entry name" value="BTB AND MATH DOMAIN CONTAINING-RELATED"/>
    <property type="match status" value="1"/>
</dbReference>
<dbReference type="AlphaFoldDB" id="A0A2G5VB35"/>
<keyword evidence="6" id="KW-1185">Reference proteome</keyword>
<evidence type="ECO:0000313" key="5">
    <source>
        <dbReference type="EMBL" id="PIC48871.1"/>
    </source>
</evidence>
<feature type="coiled-coil region" evidence="1">
    <location>
        <begin position="21"/>
        <end position="63"/>
    </location>
</feature>
<dbReference type="SMART" id="SM00225">
    <property type="entry name" value="BTB"/>
    <property type="match status" value="1"/>
</dbReference>
<dbReference type="EMBL" id="PDUG01000002">
    <property type="protein sequence ID" value="PIC48871.1"/>
    <property type="molecule type" value="Genomic_DNA"/>
</dbReference>
<sequence>MAVSEECNLGIRTEPDLSLDIQRMRSELIETTKEMKKNQKEMLQRLESKFENNKNSLDEISDRLQSFGAFIPKIIKSNGNPGKSEKKFKLKHVFKNVNEFKENEQNFSEKEEHFNANWCIMTARFDDHLGLYVFCEPNDPSDKWSIRTKSEYKVFDKNQDVVIRTSEYCYQENQGWGCPRFQEWEDMKEWFLVDGNLTVEATVTIIETTGLGKEKIRKFDESQKNISDVILVVKDIKFYVSKMLLAAQSTVFKALLLGNFKESNQSEVTLHGIDPDDFHNFLEVLYGEPAIDDNTVEGVALLADMYDAPNVIRKCEEFLLEKSKKALEKKLEIASRYQLKKLEENCISEIKAIENVRSGVSTDNDHQSKFDFCEMLIYVVFILDLCLWSFFIFWLLTQNS</sequence>
<protein>
    <recommendedName>
        <fullName evidence="7">BTB domain-containing protein</fullName>
    </recommendedName>
</protein>
<dbReference type="CDD" id="cd00121">
    <property type="entry name" value="MATH"/>
    <property type="match status" value="1"/>
</dbReference>
<evidence type="ECO:0000256" key="2">
    <source>
        <dbReference type="SAM" id="Phobius"/>
    </source>
</evidence>
<evidence type="ECO:0000256" key="1">
    <source>
        <dbReference type="SAM" id="Coils"/>
    </source>
</evidence>
<keyword evidence="2" id="KW-0472">Membrane</keyword>
<dbReference type="OrthoDB" id="45365at2759"/>
<dbReference type="SMART" id="SM00061">
    <property type="entry name" value="MATH"/>
    <property type="match status" value="1"/>
</dbReference>